<dbReference type="Gene3D" id="1.10.8.60">
    <property type="match status" value="1"/>
</dbReference>
<gene>
    <name evidence="7" type="ORF">KI387_030816</name>
</gene>
<keyword evidence="3" id="KW-1000">Mitochondrion outer membrane</keyword>
<dbReference type="FunFam" id="3.40.50.300:FF:000416">
    <property type="entry name" value="p-loop nucleoside triphosphate hydrolase superfamily protein"/>
    <property type="match status" value="1"/>
</dbReference>
<dbReference type="Gene3D" id="2.60.200.20">
    <property type="match status" value="1"/>
</dbReference>
<evidence type="ECO:0000313" key="7">
    <source>
        <dbReference type="EMBL" id="KAH9299134.1"/>
    </source>
</evidence>
<evidence type="ECO:0000256" key="5">
    <source>
        <dbReference type="ARBA" id="ARBA00023128"/>
    </source>
</evidence>
<protein>
    <recommendedName>
        <fullName evidence="6">AAA+ ATPase domain-containing protein</fullName>
    </recommendedName>
</protein>
<dbReference type="OMA" id="NDFKHAH"/>
<evidence type="ECO:0000259" key="6">
    <source>
        <dbReference type="SMART" id="SM00382"/>
    </source>
</evidence>
<dbReference type="SUPFAM" id="SSF52540">
    <property type="entry name" value="P-loop containing nucleoside triphosphate hydrolases"/>
    <property type="match status" value="1"/>
</dbReference>
<dbReference type="InterPro" id="IPR041569">
    <property type="entry name" value="AAA_lid_3"/>
</dbReference>
<comment type="caution">
    <text evidence="7">The sequence shown here is derived from an EMBL/GenBank/DDBJ whole genome shotgun (WGS) entry which is preliminary data.</text>
</comment>
<dbReference type="AlphaFoldDB" id="A0AA38CLS9"/>
<dbReference type="Gene3D" id="3.40.50.300">
    <property type="entry name" value="P-loop containing nucleotide triphosphate hydrolases"/>
    <property type="match status" value="1"/>
</dbReference>
<dbReference type="GO" id="GO:0005741">
    <property type="term" value="C:mitochondrial outer membrane"/>
    <property type="evidence" value="ECO:0007669"/>
    <property type="project" value="UniProtKB-SubCell"/>
</dbReference>
<dbReference type="Pfam" id="PF24933">
    <property type="entry name" value="DUF7751"/>
    <property type="match status" value="1"/>
</dbReference>
<reference evidence="7 8" key="1">
    <citation type="journal article" date="2021" name="Nat. Plants">
        <title>The Taxus genome provides insights into paclitaxel biosynthesis.</title>
        <authorList>
            <person name="Xiong X."/>
            <person name="Gou J."/>
            <person name="Liao Q."/>
            <person name="Li Y."/>
            <person name="Zhou Q."/>
            <person name="Bi G."/>
            <person name="Li C."/>
            <person name="Du R."/>
            <person name="Wang X."/>
            <person name="Sun T."/>
            <person name="Guo L."/>
            <person name="Liang H."/>
            <person name="Lu P."/>
            <person name="Wu Y."/>
            <person name="Zhang Z."/>
            <person name="Ro D.K."/>
            <person name="Shang Y."/>
            <person name="Huang S."/>
            <person name="Yan J."/>
        </authorList>
    </citation>
    <scope>NUCLEOTIDE SEQUENCE [LARGE SCALE GENOMIC DNA]</scope>
    <source>
        <strain evidence="7">Ta-2019</strain>
    </source>
</reference>
<keyword evidence="8" id="KW-1185">Reference proteome</keyword>
<keyword evidence="2" id="KW-0547">Nucleotide-binding</keyword>
<dbReference type="InterPro" id="IPR003960">
    <property type="entry name" value="ATPase_AAA_CS"/>
</dbReference>
<dbReference type="PANTHER" id="PTHR45644:SF39">
    <property type="entry name" value="AAA-TYPE ATPASE FAMILY PROTEIN-RELATED"/>
    <property type="match status" value="1"/>
</dbReference>
<feature type="domain" description="AAA+ ATPase" evidence="6">
    <location>
        <begin position="876"/>
        <end position="1013"/>
    </location>
</feature>
<dbReference type="InterPro" id="IPR056653">
    <property type="entry name" value="DUF7751"/>
</dbReference>
<sequence length="1107" mass="123262">MVEVNNENTVPFSSCSDLKSDKQKQQVLKGPWGKLLSQDSQNPDVDLCDQNFMIGRSKSCSLCIDDPSICGVLCMLKPTMPLPVFGVQHKGAEVIVLGNNGSFELNGKCLKKKDVVSVKGGDEFVFSSLGHHTYIFQRLTDEDIAAPPLPTSVGRAENQVATAKAEEKQTSVGKKAENQVFAGKDGLSGALGTMLGLLHPPLSGSIQNFSLLPQQVRPSRANGEEIEEERDICRLQAPCDMSDGSVSDAEEVELEAALGHGIQPLLNVLKCTKEPDKTSYTCKEINGISPKQGNEEKRESGRDIDACLAHAKCKTLKEDLRKGIVEGRQTHVSFDDFPYYLSKKTKSLLIESMFIHLKRNEFTKFTKELSTISPKLLLCGPPGSELYQEFLVKALANHFDAKVLIFDSSAMLVGSSMKDAEQQKKCLKPISKNLRERWGNLQSKYDMLSIKLRELGFSLQSTASKLHAGPKQETSTSPSAFAVPPAIEQRSFKRGDRVKYIISPQKSGNLASQAPLSVCRGPFYGDQGEILLALKEKGSSKLGVRFDKPIPGGVDLGGLCEEDHGFFCSGSDLLLETSFEEDMDKLVLNTLFEVVTSESKNGPLILFMKDIEKSLIDNSDMHHALKRKLKTLAENVVVIGSYTKIDENKEKSYPRGIPFIEFGDYQNGLLDFGLPFGRKHNHNKDASELVSELFPNKVTVEMPQDEALLATWKLQMEQDVERLKVKENLRHIKIVLSQNNLECDGIDTIFVKDQDLTNKSAEKIVGWALSHHLMNEFEPSIKEGNLVISSESVHYGLSILQEDQNESQNSKKLHKDVVTENYHEKRLLDDVITPNEIGVIFEDIGALENVKDTLKELVMLPLQRPELFCKGQLTKPCKGILLFGPPGTGKTMLAKAVATEARANFINISISSITSMMFGESEKYIRAIFSLASKISPCVIFIDEVDSLLGRRDNPREHEAMRKMKNEFMANWDGLRTKETERVLVLAATNRPFDLDEAVIRRMPRRLMVNLPDAPNRAKILKVMLAKEEVDPDVDLDAIANMTEGYSGSDLKNLCVTAAYCPIREVLKKEKKEKELAIIEERQLPSLSGIVDVRPLNMDDIRYAHKQ</sequence>
<dbReference type="Pfam" id="PF00004">
    <property type="entry name" value="AAA"/>
    <property type="match status" value="1"/>
</dbReference>
<feature type="non-terminal residue" evidence="7">
    <location>
        <position position="1"/>
    </location>
</feature>
<dbReference type="EMBL" id="JAHRHJ020000010">
    <property type="protein sequence ID" value="KAH9299134.1"/>
    <property type="molecule type" value="Genomic_DNA"/>
</dbReference>
<dbReference type="InterPro" id="IPR008984">
    <property type="entry name" value="SMAD_FHA_dom_sf"/>
</dbReference>
<dbReference type="PANTHER" id="PTHR45644">
    <property type="entry name" value="AAA ATPASE, PUTATIVE (AFU_ORTHOLOGUE AFUA_2G12920)-RELATED-RELATED"/>
    <property type="match status" value="1"/>
</dbReference>
<evidence type="ECO:0000256" key="4">
    <source>
        <dbReference type="ARBA" id="ARBA00022840"/>
    </source>
</evidence>
<evidence type="ECO:0000256" key="2">
    <source>
        <dbReference type="ARBA" id="ARBA00022741"/>
    </source>
</evidence>
<proteinExistence type="predicted"/>
<comment type="subcellular location">
    <subcellularLocation>
        <location evidence="1">Mitochondrion outer membrane</location>
        <topology evidence="1">Single-pass membrane protein</topology>
    </subcellularLocation>
</comment>
<dbReference type="SUPFAM" id="SSF49879">
    <property type="entry name" value="SMAD/FHA domain"/>
    <property type="match status" value="1"/>
</dbReference>
<name>A0AA38CLS9_TAXCH</name>
<organism evidence="7 8">
    <name type="scientific">Taxus chinensis</name>
    <name type="common">Chinese yew</name>
    <name type="synonym">Taxus wallichiana var. chinensis</name>
    <dbReference type="NCBI Taxonomy" id="29808"/>
    <lineage>
        <taxon>Eukaryota</taxon>
        <taxon>Viridiplantae</taxon>
        <taxon>Streptophyta</taxon>
        <taxon>Embryophyta</taxon>
        <taxon>Tracheophyta</taxon>
        <taxon>Spermatophyta</taxon>
        <taxon>Pinopsida</taxon>
        <taxon>Pinidae</taxon>
        <taxon>Conifers II</taxon>
        <taxon>Cupressales</taxon>
        <taxon>Taxaceae</taxon>
        <taxon>Taxus</taxon>
    </lineage>
</organism>
<dbReference type="Proteomes" id="UP000824469">
    <property type="component" value="Unassembled WGS sequence"/>
</dbReference>
<evidence type="ECO:0000313" key="8">
    <source>
        <dbReference type="Proteomes" id="UP000824469"/>
    </source>
</evidence>
<dbReference type="Pfam" id="PF17862">
    <property type="entry name" value="AAA_lid_3"/>
    <property type="match status" value="1"/>
</dbReference>
<dbReference type="GO" id="GO:0005524">
    <property type="term" value="F:ATP binding"/>
    <property type="evidence" value="ECO:0007669"/>
    <property type="project" value="UniProtKB-KW"/>
</dbReference>
<dbReference type="GO" id="GO:0016887">
    <property type="term" value="F:ATP hydrolysis activity"/>
    <property type="evidence" value="ECO:0007669"/>
    <property type="project" value="InterPro"/>
</dbReference>
<dbReference type="InterPro" id="IPR003593">
    <property type="entry name" value="AAA+_ATPase"/>
</dbReference>
<dbReference type="InterPro" id="IPR027417">
    <property type="entry name" value="P-loop_NTPase"/>
</dbReference>
<dbReference type="PROSITE" id="PS00674">
    <property type="entry name" value="AAA"/>
    <property type="match status" value="1"/>
</dbReference>
<keyword evidence="3" id="KW-0472">Membrane</keyword>
<dbReference type="InterPro" id="IPR003959">
    <property type="entry name" value="ATPase_AAA_core"/>
</dbReference>
<evidence type="ECO:0000256" key="3">
    <source>
        <dbReference type="ARBA" id="ARBA00022787"/>
    </source>
</evidence>
<keyword evidence="4" id="KW-0067">ATP-binding</keyword>
<dbReference type="SMART" id="SM00382">
    <property type="entry name" value="AAA"/>
    <property type="match status" value="1"/>
</dbReference>
<keyword evidence="5" id="KW-0496">Mitochondrion</keyword>
<evidence type="ECO:0000256" key="1">
    <source>
        <dbReference type="ARBA" id="ARBA00004572"/>
    </source>
</evidence>
<dbReference type="InterPro" id="IPR051701">
    <property type="entry name" value="Mito_OM_Translocase_MSP1"/>
</dbReference>
<accession>A0AA38CLS9</accession>